<keyword evidence="1" id="KW-0472">Membrane</keyword>
<comment type="caution">
    <text evidence="2">The sequence shown here is derived from an EMBL/GenBank/DDBJ whole genome shotgun (WGS) entry which is preliminary data.</text>
</comment>
<dbReference type="EMBL" id="JAGYPE010000001">
    <property type="protein sequence ID" value="MBS4180486.1"/>
    <property type="molecule type" value="Genomic_DNA"/>
</dbReference>
<name>A0A942Y697_9BACI</name>
<evidence type="ECO:0000313" key="2">
    <source>
        <dbReference type="EMBL" id="MBS4180486.1"/>
    </source>
</evidence>
<dbReference type="EMBL" id="JAGYPE020000001">
    <property type="protein sequence ID" value="MCH6264072.1"/>
    <property type="molecule type" value="Genomic_DNA"/>
</dbReference>
<dbReference type="Proteomes" id="UP000677265">
    <property type="component" value="Unassembled WGS sequence"/>
</dbReference>
<evidence type="ECO:0000256" key="1">
    <source>
        <dbReference type="SAM" id="Phobius"/>
    </source>
</evidence>
<keyword evidence="1" id="KW-0812">Transmembrane</keyword>
<organism evidence="2">
    <name type="scientific">Neobacillus citreus</name>
    <dbReference type="NCBI Taxonomy" id="2833578"/>
    <lineage>
        <taxon>Bacteria</taxon>
        <taxon>Bacillati</taxon>
        <taxon>Bacillota</taxon>
        <taxon>Bacilli</taxon>
        <taxon>Bacillales</taxon>
        <taxon>Bacillaceae</taxon>
        <taxon>Neobacillus</taxon>
    </lineage>
</organism>
<gene>
    <name evidence="3" type="ORF">KHB02_000840</name>
    <name evidence="2" type="ORF">KHB02_03665</name>
</gene>
<feature type="transmembrane region" description="Helical" evidence="1">
    <location>
        <begin position="145"/>
        <end position="166"/>
    </location>
</feature>
<feature type="transmembrane region" description="Helical" evidence="1">
    <location>
        <begin position="122"/>
        <end position="139"/>
    </location>
</feature>
<sequence length="170" mass="20018">MIAIIYSILWIIAAFKLADREWKQYYPTILFSSLGNALYEIICYKYQLWQMEPNGLPAAIIPMMLLILIGMPLSTWIFLSKYPFGKKLSIQAMYIGFYVVMFLVLEYLSIKIGAITYHHNWNLFWSGIFVIVMFLVLRIHYSKPLLALFISVIFSFFLIFVFDVSLHKMK</sequence>
<dbReference type="NCBIfam" id="NF041644">
    <property type="entry name" value="CBO0543_fam"/>
    <property type="match status" value="1"/>
</dbReference>
<proteinExistence type="predicted"/>
<keyword evidence="4" id="KW-1185">Reference proteome</keyword>
<keyword evidence="1" id="KW-1133">Transmembrane helix</keyword>
<dbReference type="AlphaFoldDB" id="A0A942Y697"/>
<accession>A0A942Y697</accession>
<feature type="transmembrane region" description="Helical" evidence="1">
    <location>
        <begin position="91"/>
        <end position="110"/>
    </location>
</feature>
<evidence type="ECO:0000313" key="4">
    <source>
        <dbReference type="Proteomes" id="UP000677265"/>
    </source>
</evidence>
<protein>
    <submittedName>
        <fullName evidence="2">Uncharacterized protein</fullName>
    </submittedName>
</protein>
<reference evidence="2" key="1">
    <citation type="submission" date="2021-05" db="EMBL/GenBank/DDBJ databases">
        <title>Novel Bacillus species.</title>
        <authorList>
            <person name="Liu G."/>
        </authorList>
    </citation>
    <scope>NUCLEOTIDE SEQUENCE</scope>
    <source>
        <strain evidence="2 4">FJAT-50051</strain>
    </source>
</reference>
<feature type="transmembrane region" description="Helical" evidence="1">
    <location>
        <begin position="58"/>
        <end position="79"/>
    </location>
</feature>
<dbReference type="InterPro" id="IPR048147">
    <property type="entry name" value="CBO0543-like"/>
</dbReference>
<evidence type="ECO:0000313" key="3">
    <source>
        <dbReference type="EMBL" id="MCH6264072.1"/>
    </source>
</evidence>
<dbReference type="RefSeq" id="WP_213140467.1">
    <property type="nucleotide sequence ID" value="NZ_JAGYPE020000001.1"/>
</dbReference>